<evidence type="ECO:0000256" key="1">
    <source>
        <dbReference type="SAM" id="SignalP"/>
    </source>
</evidence>
<evidence type="ECO:0000313" key="2">
    <source>
        <dbReference type="EMBL" id="EDT37629.1"/>
    </source>
</evidence>
<evidence type="ECO:0008006" key="4">
    <source>
        <dbReference type="Google" id="ProtNLM"/>
    </source>
</evidence>
<dbReference type="PATRIC" id="fig|396597.7.peg.784"/>
<feature type="signal peptide" evidence="1">
    <location>
        <begin position="1"/>
        <end position="25"/>
    </location>
</feature>
<dbReference type="RefSeq" id="WP_006762325.1">
    <property type="nucleotide sequence ID" value="NZ_ABLK01000417.1"/>
</dbReference>
<protein>
    <recommendedName>
        <fullName evidence="4">DUF11 domain-containing protein</fullName>
    </recommendedName>
</protein>
<proteinExistence type="predicted"/>
<gene>
    <name evidence="2" type="ORF">BamMEX5DRAFT_6593</name>
</gene>
<accession>B1TFM7</accession>
<evidence type="ECO:0000313" key="3">
    <source>
        <dbReference type="Proteomes" id="UP000004814"/>
    </source>
</evidence>
<dbReference type="EMBL" id="ABLK01000417">
    <property type="protein sequence ID" value="EDT37629.1"/>
    <property type="molecule type" value="Genomic_DNA"/>
</dbReference>
<dbReference type="AlphaFoldDB" id="B1TFM7"/>
<dbReference type="Proteomes" id="UP000004814">
    <property type="component" value="Unassembled WGS sequence"/>
</dbReference>
<feature type="chain" id="PRO_5002769152" description="DUF11 domain-containing protein" evidence="1">
    <location>
        <begin position="26"/>
        <end position="533"/>
    </location>
</feature>
<reference evidence="2 3" key="1">
    <citation type="submission" date="2008-03" db="EMBL/GenBank/DDBJ databases">
        <title>Sequencing of the draft genome and assembly of Burkholderia ambifaria MEX-5.</title>
        <authorList>
            <consortium name="US DOE Joint Genome Institute (JGI-PGF)"/>
            <person name="Copeland A."/>
            <person name="Lucas S."/>
            <person name="Lapidus A."/>
            <person name="Glavina del Rio T."/>
            <person name="Dalin E."/>
            <person name="Tice H."/>
            <person name="Bruce D."/>
            <person name="Goodwin L."/>
            <person name="Pitluck S."/>
            <person name="Larimer F."/>
            <person name="Land M.L."/>
            <person name="Hauser L."/>
            <person name="Tiedje J."/>
            <person name="Richardson P."/>
        </authorList>
    </citation>
    <scope>NUCLEOTIDE SEQUENCE [LARGE SCALE GENOMIC DNA]</scope>
    <source>
        <strain evidence="2 3">MEX-5</strain>
    </source>
</reference>
<comment type="caution">
    <text evidence="2">The sequence shown here is derived from an EMBL/GenBank/DDBJ whole genome shotgun (WGS) entry which is preliminary data.</text>
</comment>
<keyword evidence="1" id="KW-0732">Signal</keyword>
<organism evidence="2 3">
    <name type="scientific">Burkholderia ambifaria MEX-5</name>
    <dbReference type="NCBI Taxonomy" id="396597"/>
    <lineage>
        <taxon>Bacteria</taxon>
        <taxon>Pseudomonadati</taxon>
        <taxon>Pseudomonadota</taxon>
        <taxon>Betaproteobacteria</taxon>
        <taxon>Burkholderiales</taxon>
        <taxon>Burkholderiaceae</taxon>
        <taxon>Burkholderia</taxon>
        <taxon>Burkholderia cepacia complex</taxon>
    </lineage>
</organism>
<name>B1TFM7_9BURK</name>
<sequence>MFRSAIMSATLFALVALSMPPSARAAETTLSAALTLSSEELVAGGPNEATLTLTNTGTANTPAVIYIEMPKGFSATNLSSACSSNMQHEATPELLLVSVMSASLPPGGACKFPFTIMAPAAASLPSIDQLTFSITALKNPDKPTSLTAVSAPKIRSIFDPTKAPAYSAKLEFDEGRTHLVSGSVVQAHLSLVNTGNGVAPVKLTITMPQRYTSSVPSTDCGSLIQGAHANELTLTGNLSALPASTCRGSFYVNVPPSGTSDHPIDQLEFSVRSDPHSGIATLTSVTVPKVAGILDPTRPNEVKVHAQHYINHLIDLRVEHDTIENFRYEVIVDSPLTTDGIYYFISQNFSKASSYYSGIQPHSDGTASFPFSYFGEHGIPKTANCRDGADGKGGVTCSLTEIPYKPGEKFSIEIRRTSHDSVTQTYAATLVANGKSYSMGAWEIPISVGTLETRGVGVIEKYVYSATSSCADLPLVHVIYQNFSVNGRAASPHPYLFRHPLSGDFDGLYTCMFAPRSTSAALKELPHGYQISN</sequence>